<dbReference type="Proteomes" id="UP001312908">
    <property type="component" value="Unassembled WGS sequence"/>
</dbReference>
<reference evidence="3 4" key="1">
    <citation type="submission" date="2023-10" db="EMBL/GenBank/DDBJ databases">
        <title>Sorlinia euscelidii gen. nov., sp. nov., an acetic acid bacteria isolated from the gut of Euscelidius variegatus emitter.</title>
        <authorList>
            <person name="Michoud G."/>
            <person name="Marasco R."/>
            <person name="Seferji K."/>
            <person name="Gonella E."/>
            <person name="Garuglieri E."/>
            <person name="Alma A."/>
            <person name="Mapelli F."/>
            <person name="Borin S."/>
            <person name="Daffonchio D."/>
            <person name="Crotti E."/>
        </authorList>
    </citation>
    <scope>NUCLEOTIDE SEQUENCE [LARGE SCALE GENOMIC DNA]</scope>
    <source>
        <strain evidence="3 4">EV16P</strain>
    </source>
</reference>
<name>A0ABU7U313_9PROT</name>
<accession>A0ABU7U313</accession>
<keyword evidence="4" id="KW-1185">Reference proteome</keyword>
<evidence type="ECO:0000256" key="1">
    <source>
        <dbReference type="SAM" id="MobiDB-lite"/>
    </source>
</evidence>
<sequence>MTHESKQDAANGSTPEDKHLRRCIVTRHSQKREKMLRFVVSDAGVVTPDLAGRLPGRGIWLSARRDVLETARARHLFSKAAQRSVTIPDDLYERIVIGLEMRVVQVLGLARRAGQARTGFVKCREWISSGHVGLVIHDEDASPDELRRLLSGPQRSLV</sequence>
<gene>
    <name evidence="3" type="ORF">DOFOFD_05525</name>
</gene>
<dbReference type="Gene3D" id="3.30.1230.10">
    <property type="entry name" value="YlxR-like"/>
    <property type="match status" value="1"/>
</dbReference>
<evidence type="ECO:0000313" key="3">
    <source>
        <dbReference type="EMBL" id="MEE8658466.1"/>
    </source>
</evidence>
<comment type="caution">
    <text evidence="3">The sequence shown here is derived from an EMBL/GenBank/DDBJ whole genome shotgun (WGS) entry which is preliminary data.</text>
</comment>
<dbReference type="EMBL" id="JAWJZY010000002">
    <property type="protein sequence ID" value="MEE8658466.1"/>
    <property type="molecule type" value="Genomic_DNA"/>
</dbReference>
<proteinExistence type="predicted"/>
<dbReference type="SUPFAM" id="SSF55315">
    <property type="entry name" value="L30e-like"/>
    <property type="match status" value="1"/>
</dbReference>
<evidence type="ECO:0000313" key="4">
    <source>
        <dbReference type="Proteomes" id="UP001312908"/>
    </source>
</evidence>
<dbReference type="InterPro" id="IPR037465">
    <property type="entry name" value="YlxR"/>
</dbReference>
<evidence type="ECO:0000259" key="2">
    <source>
        <dbReference type="Pfam" id="PF04296"/>
    </source>
</evidence>
<dbReference type="InterPro" id="IPR035931">
    <property type="entry name" value="YlxR-like_sf"/>
</dbReference>
<dbReference type="Pfam" id="PF04296">
    <property type="entry name" value="YlxR"/>
    <property type="match status" value="1"/>
</dbReference>
<feature type="region of interest" description="Disordered" evidence="1">
    <location>
        <begin position="1"/>
        <end position="21"/>
    </location>
</feature>
<dbReference type="SUPFAM" id="SSF64376">
    <property type="entry name" value="YlxR-like"/>
    <property type="match status" value="1"/>
</dbReference>
<dbReference type="PANTHER" id="PTHR34215:SF1">
    <property type="entry name" value="YLXR DOMAIN-CONTAINING PROTEIN"/>
    <property type="match status" value="1"/>
</dbReference>
<dbReference type="Gene3D" id="3.30.1330.30">
    <property type="match status" value="1"/>
</dbReference>
<organism evidence="3 4">
    <name type="scientific">Sorlinia euscelidii</name>
    <dbReference type="NCBI Taxonomy" id="3081148"/>
    <lineage>
        <taxon>Bacteria</taxon>
        <taxon>Pseudomonadati</taxon>
        <taxon>Pseudomonadota</taxon>
        <taxon>Alphaproteobacteria</taxon>
        <taxon>Acetobacterales</taxon>
        <taxon>Acetobacteraceae</taxon>
        <taxon>Sorlinia</taxon>
    </lineage>
</organism>
<protein>
    <recommendedName>
        <fullName evidence="2">YlxR domain-containing protein</fullName>
    </recommendedName>
</protein>
<dbReference type="PANTHER" id="PTHR34215">
    <property type="entry name" value="BLL0784 PROTEIN"/>
    <property type="match status" value="1"/>
</dbReference>
<dbReference type="RefSeq" id="WP_394819392.1">
    <property type="nucleotide sequence ID" value="NZ_JAWJZY010000002.1"/>
</dbReference>
<feature type="domain" description="YlxR" evidence="2">
    <location>
        <begin position="21"/>
        <end position="95"/>
    </location>
</feature>
<dbReference type="InterPro" id="IPR007393">
    <property type="entry name" value="YlxR_dom"/>
</dbReference>
<dbReference type="InterPro" id="IPR029064">
    <property type="entry name" value="Ribosomal_eL30-like_sf"/>
</dbReference>